<reference evidence="3 4" key="1">
    <citation type="journal article" date="2020" name="ISME J.">
        <title>Uncovering the hidden diversity of litter-decomposition mechanisms in mushroom-forming fungi.</title>
        <authorList>
            <person name="Floudas D."/>
            <person name="Bentzer J."/>
            <person name="Ahren D."/>
            <person name="Johansson T."/>
            <person name="Persson P."/>
            <person name="Tunlid A."/>
        </authorList>
    </citation>
    <scope>NUCLEOTIDE SEQUENCE [LARGE SCALE GENOMIC DNA]</scope>
    <source>
        <strain evidence="3 4">CBS 175.51</strain>
    </source>
</reference>
<dbReference type="OrthoDB" id="203381at2759"/>
<sequence length="143" mass="15757">MSLPRTIRPAGRRRLTNRDPAEIADADSLLHTWFRQCSRPFSANYLALQTFASSRTVFGAGVTPPAGLPEREQTIWEKLNAKFSPSQLQVEDVSGGCGTFYAIVIASDTFKGLSIVKQHKLVTSTLKEEIEGIHGLQIKTIAQ</sequence>
<comment type="caution">
    <text evidence="3">The sequence shown here is derived from an EMBL/GenBank/DDBJ whole genome shotgun (WGS) entry which is preliminary data.</text>
</comment>
<accession>A0A8H5C2P6</accession>
<dbReference type="EMBL" id="JAACJK010000109">
    <property type="protein sequence ID" value="KAF5333714.1"/>
    <property type="molecule type" value="Genomic_DNA"/>
</dbReference>
<keyword evidence="4" id="KW-1185">Reference proteome</keyword>
<name>A0A8H5C2P6_9AGAR</name>
<dbReference type="GO" id="GO:0005759">
    <property type="term" value="C:mitochondrial matrix"/>
    <property type="evidence" value="ECO:0007669"/>
    <property type="project" value="TreeGrafter"/>
</dbReference>
<evidence type="ECO:0000256" key="1">
    <source>
        <dbReference type="ARBA" id="ARBA00005578"/>
    </source>
</evidence>
<dbReference type="PANTHER" id="PTHR46188:SF1">
    <property type="entry name" value="BOLA-LIKE PROTEIN 3"/>
    <property type="match status" value="1"/>
</dbReference>
<proteinExistence type="inferred from homology"/>
<protein>
    <recommendedName>
        <fullName evidence="5">Bola-like protein</fullName>
    </recommendedName>
</protein>
<evidence type="ECO:0008006" key="5">
    <source>
        <dbReference type="Google" id="ProtNLM"/>
    </source>
</evidence>
<evidence type="ECO:0000313" key="3">
    <source>
        <dbReference type="EMBL" id="KAF5333714.1"/>
    </source>
</evidence>
<dbReference type="Pfam" id="PF01722">
    <property type="entry name" value="BolA"/>
    <property type="match status" value="1"/>
</dbReference>
<dbReference type="InterPro" id="IPR036065">
    <property type="entry name" value="BolA-like_sf"/>
</dbReference>
<evidence type="ECO:0000313" key="4">
    <source>
        <dbReference type="Proteomes" id="UP000541558"/>
    </source>
</evidence>
<dbReference type="AlphaFoldDB" id="A0A8H5C2P6"/>
<gene>
    <name evidence="3" type="ORF">D9611_002250</name>
</gene>
<dbReference type="Gene3D" id="3.10.20.90">
    <property type="entry name" value="Phosphatidylinositol 3-kinase Catalytic Subunit, Chain A, domain 1"/>
    <property type="match status" value="1"/>
</dbReference>
<comment type="similarity">
    <text evidence="1 2">Belongs to the BolA/IbaG family.</text>
</comment>
<dbReference type="InterPro" id="IPR002634">
    <property type="entry name" value="BolA"/>
</dbReference>
<evidence type="ECO:0000256" key="2">
    <source>
        <dbReference type="RuleBase" id="RU003860"/>
    </source>
</evidence>
<dbReference type="Proteomes" id="UP000541558">
    <property type="component" value="Unassembled WGS sequence"/>
</dbReference>
<dbReference type="SUPFAM" id="SSF82657">
    <property type="entry name" value="BolA-like"/>
    <property type="match status" value="1"/>
</dbReference>
<dbReference type="PANTHER" id="PTHR46188">
    <property type="entry name" value="BOLA-LIKE PROTEIN 3"/>
    <property type="match status" value="1"/>
</dbReference>
<organism evidence="3 4">
    <name type="scientific">Ephemerocybe angulata</name>
    <dbReference type="NCBI Taxonomy" id="980116"/>
    <lineage>
        <taxon>Eukaryota</taxon>
        <taxon>Fungi</taxon>
        <taxon>Dikarya</taxon>
        <taxon>Basidiomycota</taxon>
        <taxon>Agaricomycotina</taxon>
        <taxon>Agaricomycetes</taxon>
        <taxon>Agaricomycetidae</taxon>
        <taxon>Agaricales</taxon>
        <taxon>Agaricineae</taxon>
        <taxon>Psathyrellaceae</taxon>
        <taxon>Ephemerocybe</taxon>
    </lineage>
</organism>
<dbReference type="InterPro" id="IPR052275">
    <property type="entry name" value="Mt_Fe-S_assembly_factor"/>
</dbReference>